<dbReference type="AlphaFoldDB" id="M5U2G6"/>
<dbReference type="EMBL" id="ANOH01000206">
    <property type="protein sequence ID" value="EMI55630.1"/>
    <property type="molecule type" value="Genomic_DNA"/>
</dbReference>
<comment type="caution">
    <text evidence="2">The sequence shown here is derived from an EMBL/GenBank/DDBJ whole genome shotgun (WGS) entry which is preliminary data.</text>
</comment>
<organism evidence="2 3">
    <name type="scientific">Rhodopirellula sallentina SM41</name>
    <dbReference type="NCBI Taxonomy" id="1263870"/>
    <lineage>
        <taxon>Bacteria</taxon>
        <taxon>Pseudomonadati</taxon>
        <taxon>Planctomycetota</taxon>
        <taxon>Planctomycetia</taxon>
        <taxon>Pirellulales</taxon>
        <taxon>Pirellulaceae</taxon>
        <taxon>Rhodopirellula</taxon>
    </lineage>
</organism>
<evidence type="ECO:0000313" key="3">
    <source>
        <dbReference type="Proteomes" id="UP000011885"/>
    </source>
</evidence>
<reference evidence="2 3" key="1">
    <citation type="journal article" date="2013" name="Mar. Genomics">
        <title>Expression of sulfatases in Rhodopirellula baltica and the diversity of sulfatases in the genus Rhodopirellula.</title>
        <authorList>
            <person name="Wegner C.E."/>
            <person name="Richter-Heitmann T."/>
            <person name="Klindworth A."/>
            <person name="Klockow C."/>
            <person name="Richter M."/>
            <person name="Achstetter T."/>
            <person name="Glockner F.O."/>
            <person name="Harder J."/>
        </authorList>
    </citation>
    <scope>NUCLEOTIDE SEQUENCE [LARGE SCALE GENOMIC DNA]</scope>
    <source>
        <strain evidence="2 3">SM41</strain>
    </source>
</reference>
<sequence>MLQFSIGCGGDNKPSLITEGGGMTIEEFEKMQADIQKKDIERRIEEGQQGAEEELEEWEKQQEEKAAGTGSEQ</sequence>
<feature type="region of interest" description="Disordered" evidence="1">
    <location>
        <begin position="44"/>
        <end position="73"/>
    </location>
</feature>
<dbReference type="Proteomes" id="UP000011885">
    <property type="component" value="Unassembled WGS sequence"/>
</dbReference>
<keyword evidence="3" id="KW-1185">Reference proteome</keyword>
<dbReference type="PATRIC" id="fig|1263870.3.peg.3096"/>
<evidence type="ECO:0000256" key="1">
    <source>
        <dbReference type="SAM" id="MobiDB-lite"/>
    </source>
</evidence>
<name>M5U2G6_9BACT</name>
<accession>M5U2G6</accession>
<evidence type="ECO:0000313" key="2">
    <source>
        <dbReference type="EMBL" id="EMI55630.1"/>
    </source>
</evidence>
<gene>
    <name evidence="2" type="ORF">RSSM_02915</name>
</gene>
<proteinExistence type="predicted"/>
<protein>
    <submittedName>
        <fullName evidence="2">Uncharacterized protein</fullName>
    </submittedName>
</protein>